<protein>
    <recommendedName>
        <fullName evidence="2">Fibronectin type-III domain-containing protein</fullName>
    </recommendedName>
</protein>
<evidence type="ECO:0000313" key="3">
    <source>
        <dbReference type="EMBL" id="CAJ1399066.1"/>
    </source>
</evidence>
<dbReference type="SMART" id="SM00060">
    <property type="entry name" value="FN3"/>
    <property type="match status" value="2"/>
</dbReference>
<dbReference type="AlphaFoldDB" id="A0AA36ND74"/>
<dbReference type="PROSITE" id="PS50853">
    <property type="entry name" value="FN3"/>
    <property type="match status" value="1"/>
</dbReference>
<dbReference type="Proteomes" id="UP001178507">
    <property type="component" value="Unassembled WGS sequence"/>
</dbReference>
<dbReference type="InterPro" id="IPR036116">
    <property type="entry name" value="FN3_sf"/>
</dbReference>
<accession>A0AA36ND74</accession>
<dbReference type="SUPFAM" id="SSF49265">
    <property type="entry name" value="Fibronectin type III"/>
    <property type="match status" value="1"/>
</dbReference>
<evidence type="ECO:0000259" key="2">
    <source>
        <dbReference type="PROSITE" id="PS50853"/>
    </source>
</evidence>
<dbReference type="InterPro" id="IPR003961">
    <property type="entry name" value="FN3_dom"/>
</dbReference>
<organism evidence="3 4">
    <name type="scientific">Effrenium voratum</name>
    <dbReference type="NCBI Taxonomy" id="2562239"/>
    <lineage>
        <taxon>Eukaryota</taxon>
        <taxon>Sar</taxon>
        <taxon>Alveolata</taxon>
        <taxon>Dinophyceae</taxon>
        <taxon>Suessiales</taxon>
        <taxon>Symbiodiniaceae</taxon>
        <taxon>Effrenium</taxon>
    </lineage>
</organism>
<evidence type="ECO:0000256" key="1">
    <source>
        <dbReference type="SAM" id="MobiDB-lite"/>
    </source>
</evidence>
<dbReference type="Gene3D" id="2.60.40.10">
    <property type="entry name" value="Immunoglobulins"/>
    <property type="match status" value="2"/>
</dbReference>
<feature type="region of interest" description="Disordered" evidence="1">
    <location>
        <begin position="387"/>
        <end position="478"/>
    </location>
</feature>
<feature type="compositionally biased region" description="Basic and acidic residues" evidence="1">
    <location>
        <begin position="440"/>
        <end position="459"/>
    </location>
</feature>
<dbReference type="Pfam" id="PF00041">
    <property type="entry name" value="fn3"/>
    <property type="match status" value="1"/>
</dbReference>
<dbReference type="EMBL" id="CAUJNA010003323">
    <property type="protein sequence ID" value="CAJ1399066.1"/>
    <property type="molecule type" value="Genomic_DNA"/>
</dbReference>
<comment type="caution">
    <text evidence="3">The sequence shown here is derived from an EMBL/GenBank/DDBJ whole genome shotgun (WGS) entry which is preliminary data.</text>
</comment>
<gene>
    <name evidence="3" type="ORF">EVOR1521_LOCUS22673</name>
</gene>
<evidence type="ECO:0000313" key="4">
    <source>
        <dbReference type="Proteomes" id="UP001178507"/>
    </source>
</evidence>
<proteinExistence type="predicted"/>
<reference evidence="3" key="1">
    <citation type="submission" date="2023-08" db="EMBL/GenBank/DDBJ databases">
        <authorList>
            <person name="Chen Y."/>
            <person name="Shah S."/>
            <person name="Dougan E. K."/>
            <person name="Thang M."/>
            <person name="Chan C."/>
        </authorList>
    </citation>
    <scope>NUCLEOTIDE SEQUENCE</scope>
</reference>
<feature type="domain" description="Fibronectin type-III" evidence="2">
    <location>
        <begin position="155"/>
        <end position="264"/>
    </location>
</feature>
<dbReference type="CDD" id="cd00063">
    <property type="entry name" value="FN3"/>
    <property type="match status" value="1"/>
</dbReference>
<name>A0AA36ND74_9DINO</name>
<dbReference type="InterPro" id="IPR013783">
    <property type="entry name" value="Ig-like_fold"/>
</dbReference>
<keyword evidence="4" id="KW-1185">Reference proteome</keyword>
<sequence>MPPPAGMRYQLGLHFLGISRPQGWLERLEREPEYELIIQAGEVGKRLRPRIPAPPATSSGGVSEEELRGMVPGGHLLRLEERTAVRLGEPINFACIEVWEERAGLLGSSRKQLGQCYVPLEQRFNKRLCTWSITNADQEVGFVVCRFFLGTTPAPVRSLHVVTGTCRANELRLVWEPPLSDGDLPLRGYRVEAREPQSGARLGGSAGFFSEPRTASAPASSEPQVTLTNLAGNTVYIIRVWAVNEAGAGPAAEVMGQTGPVAPGLCGLAKGATDEEALSLEWEPPGNSGGADLVAYRVWLRPVFQDGLGGFAPADSFIDLGLFEHQGAGNAVQKASVRLDQLQSCSGCLCSVAAINSAGLTGQSREAPVVWASVDRGKEIFELGSSPTSAVSGSLRDKGLPGAPGSFNGPGSDQKAGEAAKAFVVQGELREPVTSGAAMPKRERVERERVELRPPERVSRPLNWGRSSRGSLLARPVS</sequence>